<name>A0A165FWZ7_XYLHT</name>
<keyword evidence="10 17" id="KW-0342">GTP-binding</keyword>
<evidence type="ECO:0000256" key="9">
    <source>
        <dbReference type="ARBA" id="ARBA00023042"/>
    </source>
</evidence>
<dbReference type="Gene3D" id="2.40.50.140">
    <property type="entry name" value="Nucleic acid-binding proteins"/>
    <property type="match status" value="1"/>
</dbReference>
<organism evidence="22 23">
    <name type="scientific">Xylona heveae (strain CBS 132557 / TC161)</name>
    <dbReference type="NCBI Taxonomy" id="1328760"/>
    <lineage>
        <taxon>Eukaryota</taxon>
        <taxon>Fungi</taxon>
        <taxon>Dikarya</taxon>
        <taxon>Ascomycota</taxon>
        <taxon>Pezizomycotina</taxon>
        <taxon>Xylonomycetes</taxon>
        <taxon>Xylonales</taxon>
        <taxon>Xylonaceae</taxon>
        <taxon>Xylona</taxon>
    </lineage>
</organism>
<evidence type="ECO:0000256" key="5">
    <source>
        <dbReference type="ARBA" id="ARBA00022664"/>
    </source>
</evidence>
<keyword evidence="9 17" id="KW-0506">mRNA capping</keyword>
<dbReference type="EMBL" id="KV407460">
    <property type="protein sequence ID" value="KZF21485.1"/>
    <property type="molecule type" value="Genomic_DNA"/>
</dbReference>
<sequence length="423" mass="49123">MGGSVPEIPGIKADHHLAQQFRAEVADLLGRQALSFPGAQPVSFSAHHILELQKQDYYVCEKSDGIRCLMYFAEGDEGSEIHYLIDRKNDYYFVPGLHFPVPNDASFQNFHIKTLVDGELVMDTMPNGSQQLKYLVFDCLMIDGNSLMHRTLDKRLAYFRDKVYNPYRELYKKYPEEIQYLPFIVEFKKMEFSYGIEMMFRDILPHLPHGNDGLIFTCRNTPYKFGTDEHILKWKPASENSVDFRLNLEFPLREPDSEDEEEGPASPYPDYDAMPTFRLSANYGSGDNRPYATMYMEAPEWESMKNMGVPLDDRIVECYQDAAYRWRFLRFREDKKDANHISTVRSVIQSIEDKVSEGDLIRAAKAIRDQWKKRIAAEEAKARHEAEEKKRRTAAANARGPNNENNVHVPAKRKLEEDEDDEE</sequence>
<dbReference type="RefSeq" id="XP_018187040.1">
    <property type="nucleotide sequence ID" value="XM_018329317.1"/>
</dbReference>
<keyword evidence="5 17" id="KW-0507">mRNA processing</keyword>
<feature type="region of interest" description="Disordered" evidence="19">
    <location>
        <begin position="381"/>
        <end position="423"/>
    </location>
</feature>
<dbReference type="InParanoid" id="A0A165FWZ7"/>
<dbReference type="GO" id="GO:0004484">
    <property type="term" value="F:mRNA guanylyltransferase activity"/>
    <property type="evidence" value="ECO:0007669"/>
    <property type="project" value="UniProtKB-EC"/>
</dbReference>
<dbReference type="OMA" id="KDYYVCE"/>
<dbReference type="AlphaFoldDB" id="A0A165FWZ7"/>
<evidence type="ECO:0000256" key="13">
    <source>
        <dbReference type="ARBA" id="ARBA00030702"/>
    </source>
</evidence>
<dbReference type="SUPFAM" id="SSF56091">
    <property type="entry name" value="DNA ligase/mRNA capping enzyme, catalytic domain"/>
    <property type="match status" value="1"/>
</dbReference>
<dbReference type="SUPFAM" id="SSF50249">
    <property type="entry name" value="Nucleic acid-binding proteins"/>
    <property type="match status" value="1"/>
</dbReference>
<evidence type="ECO:0000256" key="18">
    <source>
        <dbReference type="PIRSR" id="PIRSR036959-1"/>
    </source>
</evidence>
<evidence type="ECO:0000256" key="17">
    <source>
        <dbReference type="PIRNR" id="PIRNR036959"/>
    </source>
</evidence>
<dbReference type="InterPro" id="IPR001339">
    <property type="entry name" value="mRNA_cap_enzyme_adenylation"/>
</dbReference>
<keyword evidence="23" id="KW-1185">Reference proteome</keyword>
<dbReference type="GO" id="GO:0008033">
    <property type="term" value="P:tRNA processing"/>
    <property type="evidence" value="ECO:0007669"/>
    <property type="project" value="EnsemblFungi"/>
</dbReference>
<evidence type="ECO:0000256" key="11">
    <source>
        <dbReference type="ARBA" id="ARBA00023242"/>
    </source>
</evidence>
<keyword evidence="11 17" id="KW-0539">Nucleus</keyword>
<dbReference type="PANTHER" id="PTHR10367:SF17">
    <property type="entry name" value="MRNA-CAPPING ENZYME"/>
    <property type="match status" value="1"/>
</dbReference>
<dbReference type="STRING" id="1328760.A0A165FWZ7"/>
<keyword evidence="6 17" id="KW-0808">Transferase</keyword>
<dbReference type="PIRSF" id="PIRSF036959">
    <property type="entry name" value="mRNA_cap_alpha"/>
    <property type="match status" value="1"/>
</dbReference>
<dbReference type="FunFam" id="3.30.470.30:FF:000011">
    <property type="entry name" value="mRNA-capping enzyme subunit alpha"/>
    <property type="match status" value="1"/>
</dbReference>
<dbReference type="Pfam" id="PF01331">
    <property type="entry name" value="mRNA_cap_enzyme"/>
    <property type="match status" value="1"/>
</dbReference>
<evidence type="ECO:0000259" key="20">
    <source>
        <dbReference type="Pfam" id="PF01331"/>
    </source>
</evidence>
<evidence type="ECO:0000256" key="12">
    <source>
        <dbReference type="ARBA" id="ARBA00029909"/>
    </source>
</evidence>
<comment type="subunit">
    <text evidence="15">Heterodimer. The mRNA-capping enzyme is composed of two separate chains alpha and beta, respectively a mRNA guanylyltransferase and an mRNA 5'-triphosphate monophosphatase.</text>
</comment>
<feature type="domain" description="mRNA capping enzyme C-terminal" evidence="21">
    <location>
        <begin position="239"/>
        <end position="361"/>
    </location>
</feature>
<dbReference type="InterPro" id="IPR017075">
    <property type="entry name" value="mRNA_cap_enzyme_alpha"/>
</dbReference>
<evidence type="ECO:0000256" key="10">
    <source>
        <dbReference type="ARBA" id="ARBA00023134"/>
    </source>
</evidence>
<dbReference type="GeneID" id="28894454"/>
<proteinExistence type="inferred from homology"/>
<comment type="similarity">
    <text evidence="2 17">Belongs to the eukaryotic GTase family.</text>
</comment>
<evidence type="ECO:0000256" key="19">
    <source>
        <dbReference type="SAM" id="MobiDB-lite"/>
    </source>
</evidence>
<dbReference type="GO" id="GO:0005525">
    <property type="term" value="F:GTP binding"/>
    <property type="evidence" value="ECO:0007669"/>
    <property type="project" value="UniProtKB-KW"/>
</dbReference>
<dbReference type="CDD" id="cd07895">
    <property type="entry name" value="Adenylation_mRNA_capping"/>
    <property type="match status" value="1"/>
</dbReference>
<dbReference type="FunCoup" id="A0A165FWZ7">
    <property type="interactions" value="419"/>
</dbReference>
<dbReference type="EC" id="2.7.7.50" evidence="3 17"/>
<dbReference type="GO" id="GO:0031533">
    <property type="term" value="C:mRNA capping enzyme complex"/>
    <property type="evidence" value="ECO:0007669"/>
    <property type="project" value="EnsemblFungi"/>
</dbReference>
<keyword evidence="7 17" id="KW-0548">Nucleotidyltransferase</keyword>
<evidence type="ECO:0000256" key="8">
    <source>
        <dbReference type="ARBA" id="ARBA00022741"/>
    </source>
</evidence>
<dbReference type="OrthoDB" id="200924at2759"/>
<keyword evidence="8 17" id="KW-0547">Nucleotide-binding</keyword>
<dbReference type="InterPro" id="IPR051029">
    <property type="entry name" value="mRNA_Capping_Enz/RNA_Phosphat"/>
</dbReference>
<dbReference type="GO" id="GO:0006370">
    <property type="term" value="P:7-methylguanosine mRNA capping"/>
    <property type="evidence" value="ECO:0007669"/>
    <property type="project" value="UniProtKB-KW"/>
</dbReference>
<dbReference type="FunFam" id="2.40.50.140:FF:000275">
    <property type="entry name" value="mRNA-capping enzyme subunit alpha"/>
    <property type="match status" value="1"/>
</dbReference>
<evidence type="ECO:0000256" key="7">
    <source>
        <dbReference type="ARBA" id="ARBA00022695"/>
    </source>
</evidence>
<reference evidence="22 23" key="1">
    <citation type="journal article" date="2016" name="Fungal Biol.">
        <title>The genome of Xylona heveae provides a window into fungal endophytism.</title>
        <authorList>
            <person name="Gazis R."/>
            <person name="Kuo A."/>
            <person name="Riley R."/>
            <person name="LaButti K."/>
            <person name="Lipzen A."/>
            <person name="Lin J."/>
            <person name="Amirebrahimi M."/>
            <person name="Hesse C.N."/>
            <person name="Spatafora J.W."/>
            <person name="Henrissat B."/>
            <person name="Hainaut M."/>
            <person name="Grigoriev I.V."/>
            <person name="Hibbett D.S."/>
        </authorList>
    </citation>
    <scope>NUCLEOTIDE SEQUENCE [LARGE SCALE GENOMIC DNA]</scope>
    <source>
        <strain evidence="22 23">TC161</strain>
    </source>
</reference>
<feature type="domain" description="mRNA capping enzyme adenylation" evidence="20">
    <location>
        <begin position="40"/>
        <end position="235"/>
    </location>
</feature>
<gene>
    <name evidence="22" type="ORF">L228DRAFT_154237</name>
</gene>
<evidence type="ECO:0000256" key="1">
    <source>
        <dbReference type="ARBA" id="ARBA00004123"/>
    </source>
</evidence>
<evidence type="ECO:0000256" key="4">
    <source>
        <dbReference type="ARBA" id="ARBA00019171"/>
    </source>
</evidence>
<comment type="subcellular location">
    <subcellularLocation>
        <location evidence="1 17">Nucleus</location>
    </subcellularLocation>
</comment>
<feature type="compositionally biased region" description="Basic and acidic residues" evidence="19">
    <location>
        <begin position="381"/>
        <end position="390"/>
    </location>
</feature>
<dbReference type="InterPro" id="IPR012340">
    <property type="entry name" value="NA-bd_OB-fold"/>
</dbReference>
<evidence type="ECO:0000313" key="23">
    <source>
        <dbReference type="Proteomes" id="UP000076632"/>
    </source>
</evidence>
<evidence type="ECO:0000256" key="16">
    <source>
        <dbReference type="ARBA" id="ARBA00053845"/>
    </source>
</evidence>
<dbReference type="Gene3D" id="3.30.470.30">
    <property type="entry name" value="DNA ligase/mRNA capping enzyme"/>
    <property type="match status" value="1"/>
</dbReference>
<dbReference type="GO" id="GO:0045944">
    <property type="term" value="P:positive regulation of transcription by RNA polymerase II"/>
    <property type="evidence" value="ECO:0007669"/>
    <property type="project" value="EnsemblFungi"/>
</dbReference>
<evidence type="ECO:0000256" key="6">
    <source>
        <dbReference type="ARBA" id="ARBA00022679"/>
    </source>
</evidence>
<evidence type="ECO:0000259" key="21">
    <source>
        <dbReference type="Pfam" id="PF03919"/>
    </source>
</evidence>
<feature type="active site" description="N6-GMP-lysine intermediate" evidence="18">
    <location>
        <position position="62"/>
    </location>
</feature>
<comment type="function">
    <text evidence="16 17">Second step of mRNA capping. Transfer of the GMP moiety of GTP to the 5'-end of RNA via an enzyme-GMP covalent reaction intermediate.</text>
</comment>
<dbReference type="GO" id="GO:0005524">
    <property type="term" value="F:ATP binding"/>
    <property type="evidence" value="ECO:0007669"/>
    <property type="project" value="InterPro"/>
</dbReference>
<evidence type="ECO:0000256" key="3">
    <source>
        <dbReference type="ARBA" id="ARBA00012475"/>
    </source>
</evidence>
<accession>A0A165FWZ7</accession>
<dbReference type="GO" id="GO:0099122">
    <property type="term" value="F:RNA polymerase II C-terminal domain binding"/>
    <property type="evidence" value="ECO:0007669"/>
    <property type="project" value="EnsemblFungi"/>
</dbReference>
<dbReference type="PANTHER" id="PTHR10367">
    <property type="entry name" value="MRNA-CAPPING ENZYME"/>
    <property type="match status" value="1"/>
</dbReference>
<evidence type="ECO:0000256" key="2">
    <source>
        <dbReference type="ARBA" id="ARBA00010237"/>
    </source>
</evidence>
<evidence type="ECO:0000313" key="22">
    <source>
        <dbReference type="EMBL" id="KZF21485.1"/>
    </source>
</evidence>
<dbReference type="InterPro" id="IPR013846">
    <property type="entry name" value="mRNA_cap_enzyme_C"/>
</dbReference>
<evidence type="ECO:0000256" key="15">
    <source>
        <dbReference type="ARBA" id="ARBA00047082"/>
    </source>
</evidence>
<dbReference type="Proteomes" id="UP000076632">
    <property type="component" value="Unassembled WGS sequence"/>
</dbReference>
<comment type="catalytic activity">
    <reaction evidence="14">
        <text>a 5'-end diphospho-ribonucleoside in mRNA + GTP + H(+) = a 5'-end (5'-triphosphoguanosine)-ribonucleoside in mRNA + diphosphate</text>
        <dbReference type="Rhea" id="RHEA:67012"/>
        <dbReference type="Rhea" id="RHEA-COMP:17165"/>
        <dbReference type="Rhea" id="RHEA-COMP:17166"/>
        <dbReference type="ChEBI" id="CHEBI:15378"/>
        <dbReference type="ChEBI" id="CHEBI:33019"/>
        <dbReference type="ChEBI" id="CHEBI:37565"/>
        <dbReference type="ChEBI" id="CHEBI:167616"/>
        <dbReference type="ChEBI" id="CHEBI:167617"/>
        <dbReference type="EC" id="2.7.7.50"/>
    </reaction>
    <physiologicalReaction direction="left-to-right" evidence="14">
        <dbReference type="Rhea" id="RHEA:67013"/>
    </physiologicalReaction>
</comment>
<dbReference type="Pfam" id="PF03919">
    <property type="entry name" value="mRNA_cap_C"/>
    <property type="match status" value="1"/>
</dbReference>
<protein>
    <recommendedName>
        <fullName evidence="4 17">mRNA-capping enzyme subunit alpha</fullName>
        <ecNumber evidence="3 17">2.7.7.50</ecNumber>
    </recommendedName>
    <alternativeName>
        <fullName evidence="12 17">GTP--RNA guanylyltransferase</fullName>
    </alternativeName>
    <alternativeName>
        <fullName evidence="13 17">mRNA guanylyltransferase</fullName>
    </alternativeName>
</protein>
<evidence type="ECO:0000256" key="14">
    <source>
        <dbReference type="ARBA" id="ARBA00044624"/>
    </source>
</evidence>